<evidence type="ECO:0000313" key="1">
    <source>
        <dbReference type="EMBL" id="GGO97650.1"/>
    </source>
</evidence>
<dbReference type="EMBL" id="BMMS01000034">
    <property type="protein sequence ID" value="GGO97650.1"/>
    <property type="molecule type" value="Genomic_DNA"/>
</dbReference>
<name>A0A917ZWZ9_9ACTN</name>
<gene>
    <name evidence="1" type="ORF">GCM10012280_59950</name>
</gene>
<protein>
    <recommendedName>
        <fullName evidence="3">DUF4245 domain-containing protein</fullName>
    </recommendedName>
</protein>
<evidence type="ECO:0008006" key="3">
    <source>
        <dbReference type="Google" id="ProtNLM"/>
    </source>
</evidence>
<sequence>MVLSLAAIGGVVALIYVFIPHSEKDPVRPVDYRVELLTARRAAPFPLLAPEGLSKDWRATSVEYTGDDRRARGAVWHLGFINPHDEYAAVEQTNGPALPFIEDKSRRATKEGTTEVAGHKWDRYAGPKYNALVRRGKDVTTVVTGTAPHAQLAQLAAALKG</sequence>
<dbReference type="Pfam" id="PF14030">
    <property type="entry name" value="DUF4245"/>
    <property type="match status" value="1"/>
</dbReference>
<comment type="caution">
    <text evidence="1">The sequence shown here is derived from an EMBL/GenBank/DDBJ whole genome shotgun (WGS) entry which is preliminary data.</text>
</comment>
<proteinExistence type="predicted"/>
<keyword evidence="2" id="KW-1185">Reference proteome</keyword>
<dbReference type="AlphaFoldDB" id="A0A917ZWZ9"/>
<evidence type="ECO:0000313" key="2">
    <source>
        <dbReference type="Proteomes" id="UP000641932"/>
    </source>
</evidence>
<accession>A0A917ZWZ9</accession>
<organism evidence="1 2">
    <name type="scientific">Wenjunlia tyrosinilytica</name>
    <dbReference type="NCBI Taxonomy" id="1544741"/>
    <lineage>
        <taxon>Bacteria</taxon>
        <taxon>Bacillati</taxon>
        <taxon>Actinomycetota</taxon>
        <taxon>Actinomycetes</taxon>
        <taxon>Kitasatosporales</taxon>
        <taxon>Streptomycetaceae</taxon>
        <taxon>Wenjunlia</taxon>
    </lineage>
</organism>
<reference evidence="1" key="2">
    <citation type="submission" date="2020-09" db="EMBL/GenBank/DDBJ databases">
        <authorList>
            <person name="Sun Q."/>
            <person name="Zhou Y."/>
        </authorList>
    </citation>
    <scope>NUCLEOTIDE SEQUENCE</scope>
    <source>
        <strain evidence="1">CGMCC 4.7201</strain>
    </source>
</reference>
<reference evidence="1" key="1">
    <citation type="journal article" date="2014" name="Int. J. Syst. Evol. Microbiol.">
        <title>Complete genome sequence of Corynebacterium casei LMG S-19264T (=DSM 44701T), isolated from a smear-ripened cheese.</title>
        <authorList>
            <consortium name="US DOE Joint Genome Institute (JGI-PGF)"/>
            <person name="Walter F."/>
            <person name="Albersmeier A."/>
            <person name="Kalinowski J."/>
            <person name="Ruckert C."/>
        </authorList>
    </citation>
    <scope>NUCLEOTIDE SEQUENCE</scope>
    <source>
        <strain evidence="1">CGMCC 4.7201</strain>
    </source>
</reference>
<dbReference type="InterPro" id="IPR025339">
    <property type="entry name" value="DUF4245"/>
</dbReference>
<dbReference type="Proteomes" id="UP000641932">
    <property type="component" value="Unassembled WGS sequence"/>
</dbReference>